<proteinExistence type="inferred from homology"/>
<dbReference type="InterPro" id="IPR036691">
    <property type="entry name" value="Endo/exonu/phosph_ase_sf"/>
</dbReference>
<dbReference type="CDD" id="cd09076">
    <property type="entry name" value="L1-EN"/>
    <property type="match status" value="1"/>
</dbReference>
<evidence type="ECO:0000256" key="11">
    <source>
        <dbReference type="PIRSR" id="PIRSR604808-3"/>
    </source>
</evidence>
<feature type="active site" description="Proton acceptor" evidence="9">
    <location>
        <position position="228"/>
    </location>
</feature>
<comment type="catalytic activity">
    <reaction evidence="1">
        <text>Exonucleolytic cleavage in the 3'- to 5'-direction to yield nucleoside 5'-phosphates.</text>
        <dbReference type="EC" id="3.1.11.2"/>
    </reaction>
</comment>
<dbReference type="InParanoid" id="A0A3Q1G745"/>
<evidence type="ECO:0000313" key="13">
    <source>
        <dbReference type="Ensembl" id="ENSAPOP00000014055.1"/>
    </source>
</evidence>
<dbReference type="Pfam" id="PF03372">
    <property type="entry name" value="Exo_endo_phos"/>
    <property type="match status" value="1"/>
</dbReference>
<keyword evidence="7 10" id="KW-0460">Magnesium</keyword>
<feature type="active site" evidence="9">
    <location>
        <position position="111"/>
    </location>
</feature>
<evidence type="ECO:0000256" key="6">
    <source>
        <dbReference type="ARBA" id="ARBA00022801"/>
    </source>
</evidence>
<evidence type="ECO:0000256" key="4">
    <source>
        <dbReference type="ARBA" id="ARBA00022723"/>
    </source>
</evidence>
<evidence type="ECO:0000256" key="9">
    <source>
        <dbReference type="PIRSR" id="PIRSR604808-1"/>
    </source>
</evidence>
<dbReference type="GeneTree" id="ENSGT00950000183016"/>
<evidence type="ECO:0000256" key="10">
    <source>
        <dbReference type="PIRSR" id="PIRSR604808-2"/>
    </source>
</evidence>
<dbReference type="PANTHER" id="PTHR22748">
    <property type="entry name" value="AP ENDONUCLEASE"/>
    <property type="match status" value="1"/>
</dbReference>
<dbReference type="PANTHER" id="PTHR22748:SF26">
    <property type="entry name" value="ENDONUCLEASE_EXONUCLEASE_PHOSPHATASE DOMAIN-CONTAINING PROTEIN"/>
    <property type="match status" value="1"/>
</dbReference>
<dbReference type="InterPro" id="IPR005135">
    <property type="entry name" value="Endo/exonuclease/phosphatase"/>
</dbReference>
<protein>
    <recommendedName>
        <fullName evidence="3">exodeoxyribonuclease III</fullName>
        <ecNumber evidence="3">3.1.11.2</ecNumber>
    </recommendedName>
</protein>
<dbReference type="STRING" id="80966.ENSAPOP00000014055"/>
<comment type="similarity">
    <text evidence="2">Belongs to the DNA repair enzymes AP/ExoA family.</text>
</comment>
<dbReference type="GO" id="GO:0005634">
    <property type="term" value="C:nucleus"/>
    <property type="evidence" value="ECO:0007669"/>
    <property type="project" value="TreeGrafter"/>
</dbReference>
<keyword evidence="4 10" id="KW-0479">Metal-binding</keyword>
<sequence length="402" mass="46207">MSNLKIVSLNIKGINHVVKRQKLLSYLKKENCQIGFLQETHLSDLEHIKLRRSWVSQVFYSSYNSSSHGVAILLHRSLAFKVAKEIKDKEGRYVLVSGYIFGEHIVIGCIYAPTVYEPSFLSSLLADISSLSCSLVVLGGDFNCVPDPNADQSPPKDRRSQKSTNLLDFCKDMELFDAWRILNPKGQDFTFFSRPHQSFSRIDYFLVSRQILERITECSIGIQVLSDHCPISITFCPPYNNPSSRHWRLNPHLMSNPQFRDFITKELDFFLAVNKTPDVNPSILWETAKCYLRGSIISYTSNLRRRCSQKRPKLPFFFARHRLYESGNKSGRLLARLARGREETTSIASLKDVNGENVYTSLDINKTMRLFYQNLYSSEYHSVETLFDFVNNDAITSETESC</sequence>
<evidence type="ECO:0000256" key="2">
    <source>
        <dbReference type="ARBA" id="ARBA00007092"/>
    </source>
</evidence>
<feature type="site" description="Interaction with DNA substrate" evidence="11">
    <location>
        <position position="228"/>
    </location>
</feature>
<dbReference type="GO" id="GO:0006284">
    <property type="term" value="P:base-excision repair"/>
    <property type="evidence" value="ECO:0007669"/>
    <property type="project" value="TreeGrafter"/>
</dbReference>
<dbReference type="SUPFAM" id="SSF56219">
    <property type="entry name" value="DNase I-like"/>
    <property type="match status" value="1"/>
</dbReference>
<feature type="binding site" evidence="10">
    <location>
        <position position="228"/>
    </location>
    <ligand>
        <name>Mg(2+)</name>
        <dbReference type="ChEBI" id="CHEBI:18420"/>
        <label>1</label>
    </ligand>
</feature>
<reference evidence="13" key="2">
    <citation type="submission" date="2025-09" db="UniProtKB">
        <authorList>
            <consortium name="Ensembl"/>
        </authorList>
    </citation>
    <scope>IDENTIFICATION</scope>
</reference>
<dbReference type="GO" id="GO:0046872">
    <property type="term" value="F:metal ion binding"/>
    <property type="evidence" value="ECO:0007669"/>
    <property type="project" value="UniProtKB-KW"/>
</dbReference>
<dbReference type="AlphaFoldDB" id="A0A3Q1G745"/>
<dbReference type="GO" id="GO:0008081">
    <property type="term" value="F:phosphoric diester hydrolase activity"/>
    <property type="evidence" value="ECO:0007669"/>
    <property type="project" value="TreeGrafter"/>
</dbReference>
<dbReference type="EC" id="3.1.11.2" evidence="3"/>
<keyword evidence="14" id="KW-1185">Reference proteome</keyword>
<feature type="site" description="Transition state stabilizer" evidence="11">
    <location>
        <position position="143"/>
    </location>
</feature>
<evidence type="ECO:0000256" key="8">
    <source>
        <dbReference type="ARBA" id="ARBA00023204"/>
    </source>
</evidence>
<accession>A0A3Q1G745</accession>
<dbReference type="InterPro" id="IPR004808">
    <property type="entry name" value="AP_endonuc_1"/>
</dbReference>
<dbReference type="GO" id="GO:0008311">
    <property type="term" value="F:double-stranded DNA 3'-5' DNA exonuclease activity"/>
    <property type="evidence" value="ECO:0007669"/>
    <property type="project" value="UniProtKB-EC"/>
</dbReference>
<evidence type="ECO:0000256" key="3">
    <source>
        <dbReference type="ARBA" id="ARBA00012115"/>
    </source>
</evidence>
<feature type="domain" description="Endonuclease/exonuclease/phosphatase" evidence="12">
    <location>
        <begin position="8"/>
        <end position="228"/>
    </location>
</feature>
<feature type="binding site" evidence="10">
    <location>
        <position position="10"/>
    </location>
    <ligand>
        <name>Mg(2+)</name>
        <dbReference type="ChEBI" id="CHEBI:18420"/>
        <label>1</label>
    </ligand>
</feature>
<keyword evidence="5" id="KW-0227">DNA damage</keyword>
<feature type="site" description="Important for catalytic activity" evidence="11">
    <location>
        <position position="203"/>
    </location>
</feature>
<evidence type="ECO:0000256" key="5">
    <source>
        <dbReference type="ARBA" id="ARBA00022763"/>
    </source>
</evidence>
<feature type="active site" description="Proton donor/acceptor" evidence="9">
    <location>
        <position position="141"/>
    </location>
</feature>
<keyword evidence="6" id="KW-0378">Hydrolase</keyword>
<evidence type="ECO:0000313" key="14">
    <source>
        <dbReference type="Proteomes" id="UP000257200"/>
    </source>
</evidence>
<dbReference type="Ensembl" id="ENSAPOT00000032668.1">
    <property type="protein sequence ID" value="ENSAPOP00000014055.1"/>
    <property type="gene ID" value="ENSAPOG00000016904.1"/>
</dbReference>
<evidence type="ECO:0000256" key="1">
    <source>
        <dbReference type="ARBA" id="ARBA00000493"/>
    </source>
</evidence>
<evidence type="ECO:0000259" key="12">
    <source>
        <dbReference type="Pfam" id="PF03372"/>
    </source>
</evidence>
<evidence type="ECO:0000256" key="7">
    <source>
        <dbReference type="ARBA" id="ARBA00022842"/>
    </source>
</evidence>
<organism evidence="13 14">
    <name type="scientific">Acanthochromis polyacanthus</name>
    <name type="common">spiny chromis</name>
    <dbReference type="NCBI Taxonomy" id="80966"/>
    <lineage>
        <taxon>Eukaryota</taxon>
        <taxon>Metazoa</taxon>
        <taxon>Chordata</taxon>
        <taxon>Craniata</taxon>
        <taxon>Vertebrata</taxon>
        <taxon>Euteleostomi</taxon>
        <taxon>Actinopterygii</taxon>
        <taxon>Neopterygii</taxon>
        <taxon>Teleostei</taxon>
        <taxon>Neoteleostei</taxon>
        <taxon>Acanthomorphata</taxon>
        <taxon>Ovalentaria</taxon>
        <taxon>Pomacentridae</taxon>
        <taxon>Acanthochromis</taxon>
    </lineage>
</organism>
<reference evidence="13" key="1">
    <citation type="submission" date="2025-08" db="UniProtKB">
        <authorList>
            <consortium name="Ensembl"/>
        </authorList>
    </citation>
    <scope>IDENTIFICATION</scope>
</reference>
<dbReference type="Gene3D" id="3.60.10.10">
    <property type="entry name" value="Endonuclease/exonuclease/phosphatase"/>
    <property type="match status" value="1"/>
</dbReference>
<feature type="binding site" evidence="10">
    <location>
        <position position="39"/>
    </location>
    <ligand>
        <name>Mg(2+)</name>
        <dbReference type="ChEBI" id="CHEBI:18420"/>
        <label>1</label>
    </ligand>
</feature>
<dbReference type="GO" id="GO:0003906">
    <property type="term" value="F:DNA-(apurinic or apyrimidinic site) endonuclease activity"/>
    <property type="evidence" value="ECO:0007669"/>
    <property type="project" value="TreeGrafter"/>
</dbReference>
<feature type="binding site" evidence="10">
    <location>
        <position position="143"/>
    </location>
    <ligand>
        <name>Mg(2+)</name>
        <dbReference type="ChEBI" id="CHEBI:18420"/>
        <label>1</label>
    </ligand>
</feature>
<feature type="binding site" evidence="10">
    <location>
        <position position="141"/>
    </location>
    <ligand>
        <name>Mg(2+)</name>
        <dbReference type="ChEBI" id="CHEBI:18420"/>
        <label>1</label>
    </ligand>
</feature>
<comment type="cofactor">
    <cofactor evidence="10">
        <name>Mg(2+)</name>
        <dbReference type="ChEBI" id="CHEBI:18420"/>
    </cofactor>
    <cofactor evidence="10">
        <name>Mn(2+)</name>
        <dbReference type="ChEBI" id="CHEBI:29035"/>
    </cofactor>
    <text evidence="10">Probably binds two magnesium or manganese ions per subunit.</text>
</comment>
<name>A0A3Q1G745_9TELE</name>
<feature type="binding site" evidence="10">
    <location>
        <position position="227"/>
    </location>
    <ligand>
        <name>Mg(2+)</name>
        <dbReference type="ChEBI" id="CHEBI:18420"/>
        <label>1</label>
    </ligand>
</feature>
<keyword evidence="10" id="KW-0464">Manganese</keyword>
<dbReference type="Proteomes" id="UP000257200">
    <property type="component" value="Unplaced"/>
</dbReference>
<keyword evidence="8" id="KW-0234">DNA repair</keyword>